<name>A0A2R2ZJM2_CLODI</name>
<dbReference type="EMBL" id="MF547665">
    <property type="protein sequence ID" value="AUV57976.1"/>
    <property type="molecule type" value="Genomic_DNA"/>
</dbReference>
<evidence type="ECO:0000313" key="1">
    <source>
        <dbReference type="EMBL" id="AUV57976.1"/>
    </source>
</evidence>
<accession>A0A2R2ZJM2</accession>
<gene>
    <name evidence="1" type="ORF">ProphageCTn5LIBA2945_00050</name>
</gene>
<dbReference type="AlphaFoldDB" id="A0A2R2ZJM2"/>
<organism evidence="1">
    <name type="scientific">Clostridioides difficile</name>
    <name type="common">Peptoclostridium difficile</name>
    <dbReference type="NCBI Taxonomy" id="1496"/>
    <lineage>
        <taxon>Bacteria</taxon>
        <taxon>Bacillati</taxon>
        <taxon>Bacillota</taxon>
        <taxon>Clostridia</taxon>
        <taxon>Peptostreptococcales</taxon>
        <taxon>Peptostreptococcaceae</taxon>
        <taxon>Clostridioides</taxon>
    </lineage>
</organism>
<dbReference type="RefSeq" id="WP_113649361.1">
    <property type="nucleotide sequence ID" value="NZ_CP011846.1"/>
</dbReference>
<dbReference type="InterPro" id="IPR046904">
    <property type="entry name" value="ABC-3C_MC2"/>
</dbReference>
<protein>
    <submittedName>
        <fullName evidence="1">Uncharacterized protein</fullName>
    </submittedName>
</protein>
<sequence length="148" mass="16797">MNNRLFNTPFELSLHVVLLLDVANAEITLDRITAYDFITIYCEDFGVADKSLNGENGFAFSELSARRSLTKTAIKNLVVDGLVIATDDETGILYSVSESGRNMSEGFQSEYAKRYKELMRLVIEKYGNYSDVQLFNEISRQSTKSLRR</sequence>
<dbReference type="Pfam" id="PF20288">
    <property type="entry name" value="MC2"/>
    <property type="match status" value="1"/>
</dbReference>
<reference evidence="1" key="1">
    <citation type="journal article" date="2018" name="Genome Biol. Evol.">
        <title>Two Groups of Cocirculating, Epidemic Clostridiodes difficile Strains Microdiversify through Different Mechanisms.</title>
        <authorList>
            <person name="Murillo T."/>
            <person name="Ramirez-Vargas G."/>
            <person name="Riedel T."/>
            <person name="Overmann J."/>
            <person name="Andersen J.M."/>
            <person name="Guzman-Verri C."/>
            <person name="Chaves-Olarte E."/>
            <person name="Rodriguez C."/>
        </authorList>
    </citation>
    <scope>NUCLEOTIDE SEQUENCE</scope>
    <source>
        <strain evidence="1">LIBA-2945</strain>
    </source>
</reference>
<proteinExistence type="predicted"/>